<comment type="subcellular location">
    <subcellularLocation>
        <location evidence="2">Membrane</location>
        <topology evidence="2">Peripheral membrane protein</topology>
    </subcellularLocation>
</comment>
<dbReference type="Gene3D" id="3.30.300.30">
    <property type="match status" value="1"/>
</dbReference>
<name>A0A4S5BUC7_9BURK</name>
<dbReference type="Gene3D" id="3.40.50.12780">
    <property type="entry name" value="N-terminal domain of ligase-like"/>
    <property type="match status" value="1"/>
</dbReference>
<keyword evidence="5 17" id="KW-0436">Ligase</keyword>
<keyword evidence="8" id="KW-0067">ATP-binding</keyword>
<dbReference type="InterPro" id="IPR050237">
    <property type="entry name" value="ATP-dep_AMP-bd_enzyme"/>
</dbReference>
<dbReference type="AlphaFoldDB" id="A0A4S5BUC7"/>
<dbReference type="CDD" id="cd05936">
    <property type="entry name" value="FC-FACS_FadD_like"/>
    <property type="match status" value="1"/>
</dbReference>
<proteinExistence type="inferred from homology"/>
<comment type="similarity">
    <text evidence="4">Belongs to the ATP-dependent AMP-binding enzyme family.</text>
</comment>
<dbReference type="InterPro" id="IPR045851">
    <property type="entry name" value="AMP-bd_C_sf"/>
</dbReference>
<evidence type="ECO:0000256" key="6">
    <source>
        <dbReference type="ARBA" id="ARBA00022741"/>
    </source>
</evidence>
<keyword evidence="11" id="KW-0472">Membrane</keyword>
<dbReference type="EC" id="6.2.1.3" evidence="12"/>
<dbReference type="GO" id="GO:0004467">
    <property type="term" value="F:long-chain fatty acid-CoA ligase activity"/>
    <property type="evidence" value="ECO:0007669"/>
    <property type="project" value="UniProtKB-EC"/>
</dbReference>
<dbReference type="GO" id="GO:0005524">
    <property type="term" value="F:ATP binding"/>
    <property type="evidence" value="ECO:0007669"/>
    <property type="project" value="UniProtKB-KW"/>
</dbReference>
<dbReference type="PANTHER" id="PTHR43767">
    <property type="entry name" value="LONG-CHAIN-FATTY-ACID--COA LIGASE"/>
    <property type="match status" value="1"/>
</dbReference>
<evidence type="ECO:0000313" key="17">
    <source>
        <dbReference type="EMBL" id="THJ33446.1"/>
    </source>
</evidence>
<evidence type="ECO:0000259" key="16">
    <source>
        <dbReference type="Pfam" id="PF13193"/>
    </source>
</evidence>
<dbReference type="Pfam" id="PF00501">
    <property type="entry name" value="AMP-binding"/>
    <property type="match status" value="1"/>
</dbReference>
<evidence type="ECO:0000256" key="10">
    <source>
        <dbReference type="ARBA" id="ARBA00023098"/>
    </source>
</evidence>
<dbReference type="InterPro" id="IPR042099">
    <property type="entry name" value="ANL_N_sf"/>
</dbReference>
<feature type="domain" description="AMP-binding enzyme C-terminal" evidence="16">
    <location>
        <begin position="488"/>
        <end position="562"/>
    </location>
</feature>
<dbReference type="EMBL" id="SSWX01000010">
    <property type="protein sequence ID" value="THJ33446.1"/>
    <property type="molecule type" value="Genomic_DNA"/>
</dbReference>
<dbReference type="Pfam" id="PF13193">
    <property type="entry name" value="AMP-binding_C"/>
    <property type="match status" value="1"/>
</dbReference>
<evidence type="ECO:0000256" key="7">
    <source>
        <dbReference type="ARBA" id="ARBA00022832"/>
    </source>
</evidence>
<evidence type="ECO:0000256" key="4">
    <source>
        <dbReference type="ARBA" id="ARBA00006432"/>
    </source>
</evidence>
<evidence type="ECO:0000256" key="14">
    <source>
        <dbReference type="ARBA" id="ARBA00042773"/>
    </source>
</evidence>
<comment type="caution">
    <text evidence="17">The sequence shown here is derived from an EMBL/GenBank/DDBJ whole genome shotgun (WGS) entry which is preliminary data.</text>
</comment>
<dbReference type="PROSITE" id="PS00455">
    <property type="entry name" value="AMP_BINDING"/>
    <property type="match status" value="1"/>
</dbReference>
<dbReference type="Proteomes" id="UP000306236">
    <property type="component" value="Unassembled WGS sequence"/>
</dbReference>
<evidence type="ECO:0000256" key="11">
    <source>
        <dbReference type="ARBA" id="ARBA00023136"/>
    </source>
</evidence>
<dbReference type="RefSeq" id="WP_136406371.1">
    <property type="nucleotide sequence ID" value="NZ_SSWX01000010.1"/>
</dbReference>
<dbReference type="PANTHER" id="PTHR43767:SF8">
    <property type="entry name" value="LONG-CHAIN-FATTY-ACID--COA LIGASE"/>
    <property type="match status" value="1"/>
</dbReference>
<dbReference type="FunFam" id="3.30.300.30:FF:000006">
    <property type="entry name" value="Long-chain-fatty-acid--CoA ligase FadD"/>
    <property type="match status" value="1"/>
</dbReference>
<evidence type="ECO:0000313" key="18">
    <source>
        <dbReference type="Proteomes" id="UP000306236"/>
    </source>
</evidence>
<protein>
    <recommendedName>
        <fullName evidence="13">Long-chain-fatty-acid--CoA ligase</fullName>
        <ecNumber evidence="12">6.2.1.3</ecNumber>
    </recommendedName>
    <alternativeName>
        <fullName evidence="14">Long-chain acyl-CoA synthetase</fullName>
    </alternativeName>
</protein>
<comment type="pathway">
    <text evidence="3">Lipid metabolism; fatty acid beta-oxidation.</text>
</comment>
<reference evidence="17 18" key="1">
    <citation type="submission" date="2019-04" db="EMBL/GenBank/DDBJ databases">
        <title>Lampropedia sp YIM MLB12 draf genome.</title>
        <authorList>
            <person name="Wang Y.-X."/>
        </authorList>
    </citation>
    <scope>NUCLEOTIDE SEQUENCE [LARGE SCALE GENOMIC DNA]</scope>
    <source>
        <strain evidence="17 18">YIM MLB12</strain>
    </source>
</reference>
<keyword evidence="7" id="KW-0276">Fatty acid metabolism</keyword>
<dbReference type="OrthoDB" id="9766486at2"/>
<comment type="cofactor">
    <cofactor evidence="1">
        <name>Mg(2+)</name>
        <dbReference type="ChEBI" id="CHEBI:18420"/>
    </cofactor>
</comment>
<evidence type="ECO:0000256" key="8">
    <source>
        <dbReference type="ARBA" id="ARBA00022840"/>
    </source>
</evidence>
<dbReference type="FunFam" id="3.40.50.12780:FF:000003">
    <property type="entry name" value="Long-chain-fatty-acid--CoA ligase FadD"/>
    <property type="match status" value="1"/>
</dbReference>
<accession>A0A4S5BUC7</accession>
<evidence type="ECO:0000256" key="1">
    <source>
        <dbReference type="ARBA" id="ARBA00001946"/>
    </source>
</evidence>
<keyword evidence="10" id="KW-0443">Lipid metabolism</keyword>
<dbReference type="InterPro" id="IPR000873">
    <property type="entry name" value="AMP-dep_synth/lig_dom"/>
</dbReference>
<evidence type="ECO:0000256" key="12">
    <source>
        <dbReference type="ARBA" id="ARBA00026121"/>
    </source>
</evidence>
<keyword evidence="6" id="KW-0547">Nucleotide-binding</keyword>
<evidence type="ECO:0000256" key="5">
    <source>
        <dbReference type="ARBA" id="ARBA00022598"/>
    </source>
</evidence>
<evidence type="ECO:0000259" key="15">
    <source>
        <dbReference type="Pfam" id="PF00501"/>
    </source>
</evidence>
<keyword evidence="18" id="KW-1185">Reference proteome</keyword>
<feature type="domain" description="AMP-dependent synthetase/ligase" evidence="15">
    <location>
        <begin position="45"/>
        <end position="437"/>
    </location>
</feature>
<dbReference type="InterPro" id="IPR025110">
    <property type="entry name" value="AMP-bd_C"/>
</dbReference>
<keyword evidence="9" id="KW-0460">Magnesium</keyword>
<evidence type="ECO:0000256" key="3">
    <source>
        <dbReference type="ARBA" id="ARBA00005005"/>
    </source>
</evidence>
<evidence type="ECO:0000256" key="2">
    <source>
        <dbReference type="ARBA" id="ARBA00004170"/>
    </source>
</evidence>
<organism evidence="17 18">
    <name type="scientific">Lampropedia aestuarii</name>
    <dbReference type="NCBI Taxonomy" id="2562762"/>
    <lineage>
        <taxon>Bacteria</taxon>
        <taxon>Pseudomonadati</taxon>
        <taxon>Pseudomonadota</taxon>
        <taxon>Betaproteobacteria</taxon>
        <taxon>Burkholderiales</taxon>
        <taxon>Comamonadaceae</taxon>
        <taxon>Lampropedia</taxon>
    </lineage>
</organism>
<evidence type="ECO:0000256" key="9">
    <source>
        <dbReference type="ARBA" id="ARBA00022842"/>
    </source>
</evidence>
<evidence type="ECO:0000256" key="13">
    <source>
        <dbReference type="ARBA" id="ARBA00039545"/>
    </source>
</evidence>
<dbReference type="InterPro" id="IPR020845">
    <property type="entry name" value="AMP-binding_CS"/>
</dbReference>
<dbReference type="GO" id="GO:0016020">
    <property type="term" value="C:membrane"/>
    <property type="evidence" value="ECO:0007669"/>
    <property type="project" value="UniProtKB-SubCell"/>
</dbReference>
<sequence>MHASSNAFVPSHAEALQRPWLAHYPAGVPADIDASEYASLAHLLEDAFARFSERSAFRFMEREYSYAEIDRYSAQLAAYLQSLGLQKGDRVAVMLPNTIHYPIAAAAVMRAGLVLVNVNPLYTQRELEHQLQDCGAKAMVVLEQFAASVQQCMAHTPLEHVVLASVGDLLGPIKGRLVNWVLRKRHKAVPAFDLPGAVRFRAAMRIGERAGLRTPVMAHGDLALLQYTGGTTGVSKGAMLTHGNVIANALQSEAWNRPAIADIEGREQITSVCALPLYHIFGFTVGMMMSMRNGGKAILIPNPRDLDATLKALRGQRIHIFPAVNTLFNALLHHPQFDSVDWSHLRIAGGGGTAVQQAVAKEWLARTGCAICEGYGLSEASPSVSCNPVDSKNFTGTIGLPMSSTWLQCIDESDQPVPLGQPGEIAIKGPQLMVGYWQRPEETAASMTADGYFRTGDIGVMDERGFVKIVDRKKDMVLVSGFNVYPNEVEDVVAMLPGVRECAVVGVPDATTGEAIKLVVVRKDKALTEAMVRSYAKEHLTGYKRPKIVEFRDELPKNAVGKVLRRELRNA</sequence>
<dbReference type="SUPFAM" id="SSF56801">
    <property type="entry name" value="Acetyl-CoA synthetase-like"/>
    <property type="match status" value="1"/>
</dbReference>
<gene>
    <name evidence="17" type="ORF">E8K88_09175</name>
</gene>